<dbReference type="PANTHER" id="PTHR30432">
    <property type="entry name" value="TRANSCRIPTIONAL REGULATOR MODE"/>
    <property type="match status" value="1"/>
</dbReference>
<dbReference type="InterPro" id="IPR003725">
    <property type="entry name" value="ModE-bd_N"/>
</dbReference>
<evidence type="ECO:0000256" key="4">
    <source>
        <dbReference type="ARBA" id="ARBA00022737"/>
    </source>
</evidence>
<dbReference type="RefSeq" id="WP_047879801.1">
    <property type="nucleotide sequence ID" value="NZ_LDOT01000023.1"/>
</dbReference>
<dbReference type="InterPro" id="IPR016462">
    <property type="entry name" value="ModE"/>
</dbReference>
<feature type="domain" description="Mop" evidence="6">
    <location>
        <begin position="123"/>
        <end position="189"/>
    </location>
</feature>
<dbReference type="InterPro" id="IPR005116">
    <property type="entry name" value="Transp-assoc_OB_typ1"/>
</dbReference>
<dbReference type="InterPro" id="IPR036390">
    <property type="entry name" value="WH_DNA-bd_sf"/>
</dbReference>
<keyword evidence="3 5" id="KW-0500">Molybdenum</keyword>
<dbReference type="PANTHER" id="PTHR30432:SF1">
    <property type="entry name" value="DNA-BINDING TRANSCRIPTIONAL DUAL REGULATOR MODE"/>
    <property type="match status" value="1"/>
</dbReference>
<dbReference type="GO" id="GO:0003700">
    <property type="term" value="F:DNA-binding transcription factor activity"/>
    <property type="evidence" value="ECO:0007669"/>
    <property type="project" value="InterPro"/>
</dbReference>
<keyword evidence="2 5" id="KW-0813">Transport</keyword>
<dbReference type="PIRSF" id="PIRSF005763">
    <property type="entry name" value="Txn_reg_ModE"/>
    <property type="match status" value="1"/>
</dbReference>
<dbReference type="InterPro" id="IPR051815">
    <property type="entry name" value="Molybdate_resp_trans_reg"/>
</dbReference>
<keyword evidence="4" id="KW-0677">Repeat</keyword>
<reference evidence="7 8" key="1">
    <citation type="submission" date="2015-05" db="EMBL/GenBank/DDBJ databases">
        <title>Photobacterium galathea sp. nov.</title>
        <authorList>
            <person name="Machado H."/>
            <person name="Gram L."/>
        </authorList>
    </citation>
    <scope>NUCLEOTIDE SEQUENCE [LARGE SCALE GENOMIC DNA]</scope>
    <source>
        <strain evidence="7 8">CGMCC 1.12159</strain>
    </source>
</reference>
<dbReference type="PATRIC" id="fig|1195763.3.peg.3298"/>
<proteinExistence type="inferred from homology"/>
<dbReference type="InterPro" id="IPR036388">
    <property type="entry name" value="WH-like_DNA-bd_sf"/>
</dbReference>
<dbReference type="GO" id="GO:0015689">
    <property type="term" value="P:molybdate ion transport"/>
    <property type="evidence" value="ECO:0007669"/>
    <property type="project" value="UniProtKB-UniRule"/>
</dbReference>
<dbReference type="STRING" id="1195763.ABT56_15510"/>
<evidence type="ECO:0000256" key="2">
    <source>
        <dbReference type="ARBA" id="ARBA00022448"/>
    </source>
</evidence>
<dbReference type="SUPFAM" id="SSF50331">
    <property type="entry name" value="MOP-like"/>
    <property type="match status" value="2"/>
</dbReference>
<dbReference type="InterPro" id="IPR008995">
    <property type="entry name" value="Mo/tungstate-bd_C_term_dom"/>
</dbReference>
<dbReference type="NCBIfam" id="TIGR00637">
    <property type="entry name" value="ModE_repress"/>
    <property type="match status" value="1"/>
</dbReference>
<dbReference type="AlphaFoldDB" id="A0A0J1GWD8"/>
<evidence type="ECO:0000256" key="1">
    <source>
        <dbReference type="ARBA" id="ARBA00008110"/>
    </source>
</evidence>
<dbReference type="InterPro" id="IPR000847">
    <property type="entry name" value="LysR_HTH_N"/>
</dbReference>
<accession>A0A0J1GWD8</accession>
<evidence type="ECO:0000256" key="3">
    <source>
        <dbReference type="ARBA" id="ARBA00022505"/>
    </source>
</evidence>
<dbReference type="Gene3D" id="2.40.50.100">
    <property type="match status" value="2"/>
</dbReference>
<dbReference type="SUPFAM" id="SSF46785">
    <property type="entry name" value="Winged helix' DNA-binding domain"/>
    <property type="match status" value="1"/>
</dbReference>
<dbReference type="Proteomes" id="UP000036097">
    <property type="component" value="Unassembled WGS sequence"/>
</dbReference>
<dbReference type="OrthoDB" id="9800709at2"/>
<sequence length="269" mass="29112">MEFDALLTLSQNGKMLANPKRIALLKSIATTGSISQGAKQVGISYKTAFDAIKEMNQLGDTQLVSCEKGGKGGGGASLTEQGKRLVQMYDLLEQIQEMGLNALKDDSVPLHSLLGVMSKLSLQTSARNQLFATIKNIENHALYDLITLQITAQCTIIATITHGSTLRLGLSPNKDAVALIKGPAITIRTLLDPVNKEENQIRGIIRRIERDSKMVEVCLEIGEGNELNALVTEEIATNEQLNVGMTAYACFPSSQVIVATLTEQKKTIN</sequence>
<gene>
    <name evidence="7" type="ORF">ABT56_15510</name>
</gene>
<name>A0A0J1GWD8_9GAMM</name>
<protein>
    <submittedName>
        <fullName evidence="7">ModE family transcriptional regulator</fullName>
    </submittedName>
</protein>
<dbReference type="PROSITE" id="PS51866">
    <property type="entry name" value="MOP"/>
    <property type="match status" value="1"/>
</dbReference>
<dbReference type="Pfam" id="PF03459">
    <property type="entry name" value="TOBE"/>
    <property type="match status" value="2"/>
</dbReference>
<dbReference type="Pfam" id="PF00126">
    <property type="entry name" value="HTH_1"/>
    <property type="match status" value="1"/>
</dbReference>
<keyword evidence="8" id="KW-1185">Reference proteome</keyword>
<dbReference type="EMBL" id="LDOT01000023">
    <property type="protein sequence ID" value="KLV04033.1"/>
    <property type="molecule type" value="Genomic_DNA"/>
</dbReference>
<comment type="caution">
    <text evidence="7">The sequence shown here is derived from an EMBL/GenBank/DDBJ whole genome shotgun (WGS) entry which is preliminary data.</text>
</comment>
<comment type="similarity">
    <text evidence="1 5">Belongs to the ModE family.</text>
</comment>
<evidence type="ECO:0000256" key="5">
    <source>
        <dbReference type="PIRNR" id="PIRNR005763"/>
    </source>
</evidence>
<evidence type="ECO:0000259" key="6">
    <source>
        <dbReference type="PROSITE" id="PS51866"/>
    </source>
</evidence>
<evidence type="ECO:0000313" key="7">
    <source>
        <dbReference type="EMBL" id="KLV04033.1"/>
    </source>
</evidence>
<evidence type="ECO:0000313" key="8">
    <source>
        <dbReference type="Proteomes" id="UP000036097"/>
    </source>
</evidence>
<dbReference type="Gene3D" id="1.10.10.10">
    <property type="entry name" value="Winged helix-like DNA-binding domain superfamily/Winged helix DNA-binding domain"/>
    <property type="match status" value="1"/>
</dbReference>
<dbReference type="GO" id="GO:0030151">
    <property type="term" value="F:molybdenum ion binding"/>
    <property type="evidence" value="ECO:0007669"/>
    <property type="project" value="UniProtKB-UniRule"/>
</dbReference>
<dbReference type="InterPro" id="IPR004606">
    <property type="entry name" value="Mop_domain"/>
</dbReference>
<organism evidence="7 8">
    <name type="scientific">Photobacterium aquae</name>
    <dbReference type="NCBI Taxonomy" id="1195763"/>
    <lineage>
        <taxon>Bacteria</taxon>
        <taxon>Pseudomonadati</taxon>
        <taxon>Pseudomonadota</taxon>
        <taxon>Gammaproteobacteria</taxon>
        <taxon>Vibrionales</taxon>
        <taxon>Vibrionaceae</taxon>
        <taxon>Photobacterium</taxon>
    </lineage>
</organism>